<organism evidence="1 2">
    <name type="scientific">Candidatus Kaiserbacteria bacterium GW2011_GWC2_52_8b</name>
    <dbReference type="NCBI Taxonomy" id="1618676"/>
    <lineage>
        <taxon>Bacteria</taxon>
        <taxon>Candidatus Kaiseribacteriota</taxon>
    </lineage>
</organism>
<protein>
    <submittedName>
        <fullName evidence="1">Uncharacterized protein</fullName>
    </submittedName>
</protein>
<dbReference type="AlphaFoldDB" id="A0A0G1XI82"/>
<evidence type="ECO:0000313" key="2">
    <source>
        <dbReference type="Proteomes" id="UP000034445"/>
    </source>
</evidence>
<gene>
    <name evidence="1" type="ORF">UY74_C0035G0015</name>
</gene>
<comment type="caution">
    <text evidence="1">The sequence shown here is derived from an EMBL/GenBank/DDBJ whole genome shotgun (WGS) entry which is preliminary data.</text>
</comment>
<sequence length="89" mass="9771">MGSFTVELTSAADKSLVPSRFCGGTIVRIERGSYIVGSRSISFLGDTWHFSLPISAVLSIRDQGGTALWLNPNHDEMQRREILADVFGK</sequence>
<reference evidence="1 2" key="1">
    <citation type="journal article" date="2015" name="Nature">
        <title>rRNA introns, odd ribosomes, and small enigmatic genomes across a large radiation of phyla.</title>
        <authorList>
            <person name="Brown C.T."/>
            <person name="Hug L.A."/>
            <person name="Thomas B.C."/>
            <person name="Sharon I."/>
            <person name="Castelle C.J."/>
            <person name="Singh A."/>
            <person name="Wilkins M.J."/>
            <person name="Williams K.H."/>
            <person name="Banfield J.F."/>
        </authorList>
    </citation>
    <scope>NUCLEOTIDE SEQUENCE [LARGE SCALE GENOMIC DNA]</scope>
</reference>
<dbReference type="EMBL" id="LCRF01000035">
    <property type="protein sequence ID" value="KKW30646.1"/>
    <property type="molecule type" value="Genomic_DNA"/>
</dbReference>
<evidence type="ECO:0000313" key="1">
    <source>
        <dbReference type="EMBL" id="KKW30646.1"/>
    </source>
</evidence>
<dbReference type="Proteomes" id="UP000034445">
    <property type="component" value="Unassembled WGS sequence"/>
</dbReference>
<accession>A0A0G1XI82</accession>
<name>A0A0G1XI82_9BACT</name>
<proteinExistence type="predicted"/>